<feature type="compositionally biased region" description="Polar residues" evidence="1">
    <location>
        <begin position="433"/>
        <end position="450"/>
    </location>
</feature>
<evidence type="ECO:0000313" key="4">
    <source>
        <dbReference type="Proteomes" id="UP000321083"/>
    </source>
</evidence>
<keyword evidence="4" id="KW-1185">Reference proteome</keyword>
<reference evidence="3 4" key="2">
    <citation type="submission" date="2019-08" db="EMBL/GenBank/DDBJ databases">
        <authorList>
            <person name="Henke P."/>
        </authorList>
    </citation>
    <scope>NUCLEOTIDE SEQUENCE [LARGE SCALE GENOMIC DNA]</scope>
    <source>
        <strain evidence="3">Phe10_nw2017</strain>
    </source>
</reference>
<name>A0A5C6MAB0_9PLAN</name>
<gene>
    <name evidence="3" type="ORF">E3A20_09810</name>
</gene>
<evidence type="ECO:0000256" key="2">
    <source>
        <dbReference type="SAM" id="SignalP"/>
    </source>
</evidence>
<feature type="signal peptide" evidence="2">
    <location>
        <begin position="1"/>
        <end position="23"/>
    </location>
</feature>
<accession>A0A5C6MAB0</accession>
<dbReference type="EMBL" id="SRHE01000153">
    <property type="protein sequence ID" value="TWW09894.1"/>
    <property type="molecule type" value="Genomic_DNA"/>
</dbReference>
<dbReference type="Proteomes" id="UP000321083">
    <property type="component" value="Unassembled WGS sequence"/>
</dbReference>
<proteinExistence type="predicted"/>
<dbReference type="AlphaFoldDB" id="A0A5C6MAB0"/>
<dbReference type="InterPro" id="IPR011487">
    <property type="entry name" value="DUF1598"/>
</dbReference>
<feature type="region of interest" description="Disordered" evidence="1">
    <location>
        <begin position="425"/>
        <end position="473"/>
    </location>
</feature>
<dbReference type="Pfam" id="PF07643">
    <property type="entry name" value="DUF1598"/>
    <property type="match status" value="1"/>
</dbReference>
<evidence type="ECO:0008006" key="5">
    <source>
        <dbReference type="Google" id="ProtNLM"/>
    </source>
</evidence>
<sequence>MRHSLTALAATVLLCLTSPPALGQGGNTPGNSPGGILISPQGLIQQALATPISPAQPSRQLREKALTALPETLRQPVEARLLSLRSLDSQLAALAAAGTAIPAELRYLAGLTRIDSIVLSPDGTDLILAGPAEPFAAVRGNRMVGLHSGRPVLCLEDLLAAFRDADILEAAGCSIDPDPERLAAAHNWLARNSAPATVAVAKARLEQMVRLQGRWNVTTFGVPEDSRMCLAMVEADYLMKRIAIGTDATGIRGLKSSLALARPGDNMMRRWWFAPAPDTLTVSADHDLWTLQGPRLQLFAQEEVMDDSGNLLDISTSRGIADEFATLFNRHLPELTQKIPAFADLQNILDVLTAVAVCRELQTAGTLQFQPQMLADPAVLPGRSWPVPRETLPMLTSRSASGGLIIGAFSGGVTLRSRQLVEMASTPDAVTAPNPTDSTPPRSVAVSRQATGDIPSGKFWKDLPAGPGQGVSD</sequence>
<protein>
    <recommendedName>
        <fullName evidence="5">DUF1598 domain-containing protein</fullName>
    </recommendedName>
</protein>
<evidence type="ECO:0000256" key="1">
    <source>
        <dbReference type="SAM" id="MobiDB-lite"/>
    </source>
</evidence>
<keyword evidence="2" id="KW-0732">Signal</keyword>
<comment type="caution">
    <text evidence="3">The sequence shown here is derived from an EMBL/GenBank/DDBJ whole genome shotgun (WGS) entry which is preliminary data.</text>
</comment>
<organism evidence="3 4">
    <name type="scientific">Planctomyces bekefii</name>
    <dbReference type="NCBI Taxonomy" id="1653850"/>
    <lineage>
        <taxon>Bacteria</taxon>
        <taxon>Pseudomonadati</taxon>
        <taxon>Planctomycetota</taxon>
        <taxon>Planctomycetia</taxon>
        <taxon>Planctomycetales</taxon>
        <taxon>Planctomycetaceae</taxon>
        <taxon>Planctomyces</taxon>
    </lineage>
</organism>
<reference evidence="3 4" key="1">
    <citation type="submission" date="2019-08" db="EMBL/GenBank/DDBJ databases">
        <title>100 year-old enigma solved: identification of Planctomyces bekefii, the type genus and species of the phylum Planctomycetes.</title>
        <authorList>
            <person name="Svetlana D.N."/>
            <person name="Overmann J."/>
        </authorList>
    </citation>
    <scope>NUCLEOTIDE SEQUENCE [LARGE SCALE GENOMIC DNA]</scope>
    <source>
        <strain evidence="3">Phe10_nw2017</strain>
    </source>
</reference>
<feature type="chain" id="PRO_5023115903" description="DUF1598 domain-containing protein" evidence="2">
    <location>
        <begin position="24"/>
        <end position="473"/>
    </location>
</feature>
<evidence type="ECO:0000313" key="3">
    <source>
        <dbReference type="EMBL" id="TWW09894.1"/>
    </source>
</evidence>